<proteinExistence type="predicted"/>
<evidence type="ECO:0008006" key="3">
    <source>
        <dbReference type="Google" id="ProtNLM"/>
    </source>
</evidence>
<name>A0A6I4WDA0_9ACTN</name>
<protein>
    <recommendedName>
        <fullName evidence="3">YokE-like PH domain-containing protein</fullName>
    </recommendedName>
</protein>
<dbReference type="EMBL" id="WUTW01000008">
    <property type="protein sequence ID" value="MXQ67688.1"/>
    <property type="molecule type" value="Genomic_DNA"/>
</dbReference>
<sequence length="161" mass="16474">MNRPYDRSSRAVEPAALDAALRDAIAAHAEAHQLGDVLAAARACCATRSVRRSRPGLLARLTGSGDPDREHTTVALLTPRALVIAVTGERRGLHVRSILLADASVDASPLTAALDPGGAGVHGLWSGATEASLFHLGLGEDDAGAAFRAALVAAVTEAKTA</sequence>
<gene>
    <name evidence="1" type="ORF">GQ466_27085</name>
</gene>
<organism evidence="1 2">
    <name type="scientific">Actinomadura rayongensis</name>
    <dbReference type="NCBI Taxonomy" id="1429076"/>
    <lineage>
        <taxon>Bacteria</taxon>
        <taxon>Bacillati</taxon>
        <taxon>Actinomycetota</taxon>
        <taxon>Actinomycetes</taxon>
        <taxon>Streptosporangiales</taxon>
        <taxon>Thermomonosporaceae</taxon>
        <taxon>Actinomadura</taxon>
    </lineage>
</organism>
<reference evidence="1 2" key="1">
    <citation type="submission" date="2019-12" db="EMBL/GenBank/DDBJ databases">
        <title>Nocardia macrotermitis sp. nov. and Nocardia aurantia sp. nov., isolated from the gut of the fungus growing-termite Macrotermes natalensis.</title>
        <authorList>
            <person name="Christine B."/>
            <person name="Rene B."/>
        </authorList>
    </citation>
    <scope>NUCLEOTIDE SEQUENCE [LARGE SCALE GENOMIC DNA]</scope>
    <source>
        <strain evidence="1 2">DSM 102126</strain>
    </source>
</reference>
<dbReference type="RefSeq" id="WP_161105875.1">
    <property type="nucleotide sequence ID" value="NZ_JBHLYI010000011.1"/>
</dbReference>
<accession>A0A6I4WDA0</accession>
<keyword evidence="2" id="KW-1185">Reference proteome</keyword>
<dbReference type="Proteomes" id="UP000431901">
    <property type="component" value="Unassembled WGS sequence"/>
</dbReference>
<comment type="caution">
    <text evidence="1">The sequence shown here is derived from an EMBL/GenBank/DDBJ whole genome shotgun (WGS) entry which is preliminary data.</text>
</comment>
<dbReference type="OrthoDB" id="4764281at2"/>
<dbReference type="AlphaFoldDB" id="A0A6I4WDA0"/>
<evidence type="ECO:0000313" key="2">
    <source>
        <dbReference type="Proteomes" id="UP000431901"/>
    </source>
</evidence>
<evidence type="ECO:0000313" key="1">
    <source>
        <dbReference type="EMBL" id="MXQ67688.1"/>
    </source>
</evidence>